<organism evidence="1 2">
    <name type="scientific">Racocetra persica</name>
    <dbReference type="NCBI Taxonomy" id="160502"/>
    <lineage>
        <taxon>Eukaryota</taxon>
        <taxon>Fungi</taxon>
        <taxon>Fungi incertae sedis</taxon>
        <taxon>Mucoromycota</taxon>
        <taxon>Glomeromycotina</taxon>
        <taxon>Glomeromycetes</taxon>
        <taxon>Diversisporales</taxon>
        <taxon>Gigasporaceae</taxon>
        <taxon>Racocetra</taxon>
    </lineage>
</organism>
<reference evidence="1" key="1">
    <citation type="submission" date="2021-06" db="EMBL/GenBank/DDBJ databases">
        <authorList>
            <person name="Kallberg Y."/>
            <person name="Tangrot J."/>
            <person name="Rosling A."/>
        </authorList>
    </citation>
    <scope>NUCLEOTIDE SEQUENCE</scope>
    <source>
        <strain evidence="1">MA461A</strain>
    </source>
</reference>
<dbReference type="EMBL" id="CAJVQC010039924">
    <property type="protein sequence ID" value="CAG8769719.1"/>
    <property type="molecule type" value="Genomic_DNA"/>
</dbReference>
<comment type="caution">
    <text evidence="1">The sequence shown here is derived from an EMBL/GenBank/DDBJ whole genome shotgun (WGS) entry which is preliminary data.</text>
</comment>
<accession>A0ACA9QYP0</accession>
<evidence type="ECO:0000313" key="1">
    <source>
        <dbReference type="EMBL" id="CAG8769719.1"/>
    </source>
</evidence>
<feature type="non-terminal residue" evidence="1">
    <location>
        <position position="1"/>
    </location>
</feature>
<sequence>IGDRHLENYLIDLTKGSLISIDFGHAFGSATETLEVPELVPFRLSRQFESIMEPLGSRGLLEYPMIKIMQAHKDILLNAMEIFVKEPLLDWQTRARNQARQQKNAESSEFDESSQTSEWYPRQKLDIARRKLEGANPAYLVCEELAFGHSKKVFFENIQKIAKGDREHNIRARVPQKCGSIKEQVECLIDLATDPVVLGIMWVGWL</sequence>
<dbReference type="Proteomes" id="UP000789920">
    <property type="component" value="Unassembled WGS sequence"/>
</dbReference>
<protein>
    <submittedName>
        <fullName evidence="1">35908_t:CDS:1</fullName>
    </submittedName>
</protein>
<feature type="non-terminal residue" evidence="1">
    <location>
        <position position="206"/>
    </location>
</feature>
<keyword evidence="2" id="KW-1185">Reference proteome</keyword>
<proteinExistence type="predicted"/>
<name>A0ACA9QYP0_9GLOM</name>
<gene>
    <name evidence="1" type="ORF">RPERSI_LOCUS16255</name>
</gene>
<evidence type="ECO:0000313" key="2">
    <source>
        <dbReference type="Proteomes" id="UP000789920"/>
    </source>
</evidence>